<comment type="caution">
    <text evidence="1">The sequence shown here is derived from an EMBL/GenBank/DDBJ whole genome shotgun (WGS) entry which is preliminary data.</text>
</comment>
<reference evidence="2" key="1">
    <citation type="journal article" date="2019" name="Int. J. Syst. Evol. Microbiol.">
        <title>The Global Catalogue of Microorganisms (GCM) 10K type strain sequencing project: providing services to taxonomists for standard genome sequencing and annotation.</title>
        <authorList>
            <consortium name="The Broad Institute Genomics Platform"/>
            <consortium name="The Broad Institute Genome Sequencing Center for Infectious Disease"/>
            <person name="Wu L."/>
            <person name="Ma J."/>
        </authorList>
    </citation>
    <scope>NUCLEOTIDE SEQUENCE [LARGE SCALE GENOMIC DNA]</scope>
    <source>
        <strain evidence="2">CCUG 36956</strain>
    </source>
</reference>
<dbReference type="EMBL" id="JBHTCC010000001">
    <property type="protein sequence ID" value="MFC7297205.1"/>
    <property type="molecule type" value="Genomic_DNA"/>
</dbReference>
<protein>
    <submittedName>
        <fullName evidence="1">Uncharacterized protein</fullName>
    </submittedName>
</protein>
<dbReference type="RefSeq" id="WP_382232376.1">
    <property type="nucleotide sequence ID" value="NZ_JBHTCC010000001.1"/>
</dbReference>
<gene>
    <name evidence="1" type="ORF">ACFQO0_02005</name>
</gene>
<sequence>MRSTRATSAVERLKERSGNDGYAMVRTAAESFYLVDNSGEGAPVVLCPHLPLDEFVSFVKAYGPQTPRRQTKSDIAFEKQLVKKS</sequence>
<name>A0ABW2J127_9BURK</name>
<keyword evidence="2" id="KW-1185">Reference proteome</keyword>
<organism evidence="1 2">
    <name type="scientific">Herminiimonas aquatilis</name>
    <dbReference type="NCBI Taxonomy" id="345342"/>
    <lineage>
        <taxon>Bacteria</taxon>
        <taxon>Pseudomonadati</taxon>
        <taxon>Pseudomonadota</taxon>
        <taxon>Betaproteobacteria</taxon>
        <taxon>Burkholderiales</taxon>
        <taxon>Oxalobacteraceae</taxon>
        <taxon>Herminiimonas</taxon>
    </lineage>
</organism>
<accession>A0ABW2J127</accession>
<proteinExistence type="predicted"/>
<evidence type="ECO:0000313" key="2">
    <source>
        <dbReference type="Proteomes" id="UP001596379"/>
    </source>
</evidence>
<dbReference type="Proteomes" id="UP001596379">
    <property type="component" value="Unassembled WGS sequence"/>
</dbReference>
<evidence type="ECO:0000313" key="1">
    <source>
        <dbReference type="EMBL" id="MFC7297205.1"/>
    </source>
</evidence>